<feature type="transmembrane region" description="Helical" evidence="1">
    <location>
        <begin position="1098"/>
        <end position="1120"/>
    </location>
</feature>
<keyword evidence="1" id="KW-1133">Transmembrane helix</keyword>
<evidence type="ECO:0000256" key="2">
    <source>
        <dbReference type="SAM" id="SignalP"/>
    </source>
</evidence>
<dbReference type="Proteomes" id="UP000298642">
    <property type="component" value="Chromosome"/>
</dbReference>
<keyword evidence="1" id="KW-0812">Transmembrane</keyword>
<dbReference type="EMBL" id="CP034413">
    <property type="protein sequence ID" value="QCI60782.1"/>
    <property type="molecule type" value="Genomic_DNA"/>
</dbReference>
<name>A0A4D7B2Z4_9FIRM</name>
<keyword evidence="2" id="KW-0732">Signal</keyword>
<protein>
    <submittedName>
        <fullName evidence="4">Apolipoprotein A1/A4/E domain-containing protein</fullName>
    </submittedName>
</protein>
<dbReference type="SUPFAM" id="SSF58104">
    <property type="entry name" value="Methyl-accepting chemotaxis protein (MCP) signaling domain"/>
    <property type="match status" value="1"/>
</dbReference>
<keyword evidence="1" id="KW-0472">Membrane</keyword>
<evidence type="ECO:0000313" key="4">
    <source>
        <dbReference type="EMBL" id="QCI60782.1"/>
    </source>
</evidence>
<proteinExistence type="predicted"/>
<evidence type="ECO:0000256" key="1">
    <source>
        <dbReference type="SAM" id="Phobius"/>
    </source>
</evidence>
<dbReference type="InterPro" id="IPR011493">
    <property type="entry name" value="GLUG"/>
</dbReference>
<evidence type="ECO:0000313" key="5">
    <source>
        <dbReference type="Proteomes" id="UP000298642"/>
    </source>
</evidence>
<feature type="signal peptide" evidence="2">
    <location>
        <begin position="1"/>
        <end position="28"/>
    </location>
</feature>
<keyword evidence="5" id="KW-1185">Reference proteome</keyword>
<dbReference type="AlphaFoldDB" id="A0A4D7B2Z4"/>
<dbReference type="Gene3D" id="2.160.20.110">
    <property type="match status" value="3"/>
</dbReference>
<evidence type="ECO:0000259" key="3">
    <source>
        <dbReference type="Pfam" id="PF07581"/>
    </source>
</evidence>
<keyword evidence="4" id="KW-0449">Lipoprotein</keyword>
<accession>A0A4D7B2Z4</accession>
<reference evidence="5" key="1">
    <citation type="submission" date="2018-12" db="EMBL/GenBank/DDBJ databases">
        <title>Dusodibacter welbiota gen. nov., sp. nov., isolated from human faeces and emended description of the Oscillibacter genus.</title>
        <authorList>
            <person name="Le Roy T."/>
            <person name="Van der Smissen P."/>
            <person name="Delzenne N."/>
            <person name="Muccioli G."/>
            <person name="Collet J.F."/>
            <person name="Cani P.D."/>
        </authorList>
    </citation>
    <scope>NUCLEOTIDE SEQUENCE [LARGE SCALE GENOMIC DNA]</scope>
    <source>
        <strain evidence="5">J115</strain>
    </source>
</reference>
<dbReference type="RefSeq" id="WP_136891722.1">
    <property type="nucleotide sequence ID" value="NZ_CP034413.3"/>
</dbReference>
<feature type="chain" id="PRO_5020463473" evidence="2">
    <location>
        <begin position="29"/>
        <end position="1131"/>
    </location>
</feature>
<dbReference type="KEGG" id="obj:EIO64_17505"/>
<feature type="domain" description="GLUG" evidence="3">
    <location>
        <begin position="157"/>
        <end position="182"/>
    </location>
</feature>
<dbReference type="Pfam" id="PF07581">
    <property type="entry name" value="Glug"/>
    <property type="match status" value="1"/>
</dbReference>
<gene>
    <name evidence="4" type="ORF">EIO64_17505</name>
</gene>
<organism evidence="4 5">
    <name type="scientific">Dysosmobacter welbionis</name>
    <dbReference type="NCBI Taxonomy" id="2093857"/>
    <lineage>
        <taxon>Bacteria</taxon>
        <taxon>Bacillati</taxon>
        <taxon>Bacillota</taxon>
        <taxon>Clostridia</taxon>
        <taxon>Eubacteriales</taxon>
        <taxon>Oscillospiraceae</taxon>
        <taxon>Dysosmobacter</taxon>
    </lineage>
</organism>
<sequence>MRRKIHKCLSFLLAAVLLASLAAPAALAAEGGDTVFVRTAEDLVQLAENCTLDSWSQGRIVRLQADIDLSGTDFTPIPTFGGTFEGQGHTISGLSITGSGNVRGLFRYIQPSGVVRDLSVEGRVDPSDRKNTLGGIAGSNRGLLAGCTFHGTVRGADSIGGLVGINESSGQIVNCTFSGAVTGEHYAGGIAGQNYGAVIQCRNSGSINTTEVDAELDLDAINREQLNAAENVPVCTDIGGVAGYSSGIIQSCTNSGSVGYDHVGYNIGGIVGRQSGYLDGCANSGDILGRKDVGGVAGQLEPEVRLLYDQGQMGELLDALDGLGDLLDQTQQDLRGTSDALSDRMDAISARTDEAREAVGDLADSAADWTNENIEELNSLTARISWLIDQLAPILDDAVDVMDLVEDLADELGNALDEVGAASGLGDQAEQELRAAVQSLRRAASSGKEAVARLLSALEHLGAALGSALQSQEAMEEVRAAAGDLAAALGDMSDTLAEIARILWNGGDEAALGEAAQALADTLARAGDALEQAANAVAAHMDSGELEEAGKDAAAAWQALGEAAQALRAAAGHATDAAALLAKLLAQGGDLAEAFRDPGRTLEKVASRASRLGEDLADVFWELAEEPTITIRPIDSAIREQGDALGDVFAGLLEDGDALRETMSAATDTLLDDLEAIGDQFRVITDLLRDLLEQTGEELSDRFEDISDQETSGPDTGCVANSRNTGTVEGDINVAGIVGSMAIEYDFDPEDDLIEEGDRSLDFRYQTKAVVRACMNRGGITGKRDYAGGVVGLMDLGRVSACENYGDIASTDGGYVGGIAGASWGTIRDSWVKCHLSGGDYIGGVAGLGATLENCHTLVEIEEGSAYLGAVAGDVDADAAVSDNTFTSERLGALDGISYAGHAEPVDFDTLCTTPGVPESFSRLELTFVADGVVVEVVPFQYGEGIDALPEIPAKKGCSASWPDLDYTCLTASQTLEAEYTPYTSALTDGGELPEILVDGSFSSRAQVSHTTEEVAWTDGGAEYAGTAYTVTVEDPDLEQAAYTVHCRLPDPGKRYDLWVLSEDGWTKTDARLDGQYLLLESQTGTVTFCLTERAGPLAVVILAVGFAGLLIGFCWLIRWRRKGTAAGRKH</sequence>